<proteinExistence type="predicted"/>
<evidence type="ECO:0000313" key="1">
    <source>
        <dbReference type="EMBL" id="QHS77519.1"/>
    </source>
</evidence>
<sequence>MKLQKLTIIKDNNTVIIEPNDKIYKVEINGINKLCVFYKFTLLIKEKVNLETESLYYISDGNTNNLRINAVLPFLCFKNIENEFKTKINDSNCLVSHIDLPFSKNLLFKTKACNHLSFVKLSEKLDNIQKLNDEIKYMSLMREGDRVGLRSFLPRLNNIVDFLLAVTSPKIHSLLETYSYIGNELKHTILNKKGTYDVIKGTQLDKVELNFISYVNVENDIRMRDGSKINIYSEEIHNDLIITGNHDNQIKVRSRLNKYRQSLVRLLCYWYNKLPNINVNVEFKDYKIIDSTIEHINSLSRTCNGNNYSESKINSYHNLKLISNIVFSLLESGIESEYPEININKSCKSSTLRQEMYEGWVSDCEPLQSKILRHKKEEFIFNVNLIISFIKNKKHKHNFIQVRKHLEDFYKVVLRDYRDKYTNAINFLYSYFKNRKILENLFIRMTMIYVLEYIRLFDENGITLYITNKCNKNCDVYIARYMIGSFIYTTYNLQTIFNLPPDKITHINKIINEYSSITKVSIINELDNVANTYPWFNKFISEFFPKYNGESASKKIKFGGGHDYYTKYIKYKKKYIDLQKKIKYIL</sequence>
<reference evidence="1" key="1">
    <citation type="journal article" date="2020" name="Nature">
        <title>Giant virus diversity and host interactions through global metagenomics.</title>
        <authorList>
            <person name="Schulz F."/>
            <person name="Roux S."/>
            <person name="Paez-Espino D."/>
            <person name="Jungbluth S."/>
            <person name="Walsh D.A."/>
            <person name="Denef V.J."/>
            <person name="McMahon K.D."/>
            <person name="Konstantinidis K.T."/>
            <person name="Eloe-Fadrosh E.A."/>
            <person name="Kyrpides N.C."/>
            <person name="Woyke T."/>
        </authorList>
    </citation>
    <scope>NUCLEOTIDE SEQUENCE</scope>
    <source>
        <strain evidence="1">GVMAG-S-1004661-13</strain>
    </source>
</reference>
<protein>
    <submittedName>
        <fullName evidence="1">Uncharacterized protein</fullName>
    </submittedName>
</protein>
<dbReference type="EMBL" id="MN740552">
    <property type="protein sequence ID" value="QHS77519.1"/>
    <property type="molecule type" value="Genomic_DNA"/>
</dbReference>
<accession>A0A6C0ACT5</accession>
<name>A0A6C0ACT5_9ZZZZ</name>
<organism evidence="1">
    <name type="scientific">viral metagenome</name>
    <dbReference type="NCBI Taxonomy" id="1070528"/>
    <lineage>
        <taxon>unclassified sequences</taxon>
        <taxon>metagenomes</taxon>
        <taxon>organismal metagenomes</taxon>
    </lineage>
</organism>
<dbReference type="AlphaFoldDB" id="A0A6C0ACT5"/>